<organism evidence="2 3">
    <name type="scientific">Massarina eburnea CBS 473.64</name>
    <dbReference type="NCBI Taxonomy" id="1395130"/>
    <lineage>
        <taxon>Eukaryota</taxon>
        <taxon>Fungi</taxon>
        <taxon>Dikarya</taxon>
        <taxon>Ascomycota</taxon>
        <taxon>Pezizomycotina</taxon>
        <taxon>Dothideomycetes</taxon>
        <taxon>Pleosporomycetidae</taxon>
        <taxon>Pleosporales</taxon>
        <taxon>Massarineae</taxon>
        <taxon>Massarinaceae</taxon>
        <taxon>Massarina</taxon>
    </lineage>
</organism>
<sequence>MAILSAYMLIRGMALFHLTLAFTMLRDPRLIAEHSLVFVLGESMQLPMPRDFLRPSATTAFIAVLLAFLGTCDLASFSLSEVALEAHWGTQAPVRLLFLFAITGYSYAFKEGGLFVETGQYTKGAGHHLKNSVVFSWGFLELVFWFWIFLSLRDERQKRVADLLQKRKVEADIM</sequence>
<reference evidence="2" key="1">
    <citation type="journal article" date="2020" name="Stud. Mycol.">
        <title>101 Dothideomycetes genomes: a test case for predicting lifestyles and emergence of pathogens.</title>
        <authorList>
            <person name="Haridas S."/>
            <person name="Albert R."/>
            <person name="Binder M."/>
            <person name="Bloem J."/>
            <person name="Labutti K."/>
            <person name="Salamov A."/>
            <person name="Andreopoulos B."/>
            <person name="Baker S."/>
            <person name="Barry K."/>
            <person name="Bills G."/>
            <person name="Bluhm B."/>
            <person name="Cannon C."/>
            <person name="Castanera R."/>
            <person name="Culley D."/>
            <person name="Daum C."/>
            <person name="Ezra D."/>
            <person name="Gonzalez J."/>
            <person name="Henrissat B."/>
            <person name="Kuo A."/>
            <person name="Liang C."/>
            <person name="Lipzen A."/>
            <person name="Lutzoni F."/>
            <person name="Magnuson J."/>
            <person name="Mondo S."/>
            <person name="Nolan M."/>
            <person name="Ohm R."/>
            <person name="Pangilinan J."/>
            <person name="Park H.-J."/>
            <person name="Ramirez L."/>
            <person name="Alfaro M."/>
            <person name="Sun H."/>
            <person name="Tritt A."/>
            <person name="Yoshinaga Y."/>
            <person name="Zwiers L.-H."/>
            <person name="Turgeon B."/>
            <person name="Goodwin S."/>
            <person name="Spatafora J."/>
            <person name="Crous P."/>
            <person name="Grigoriev I."/>
        </authorList>
    </citation>
    <scope>NUCLEOTIDE SEQUENCE</scope>
    <source>
        <strain evidence="2">CBS 473.64</strain>
    </source>
</reference>
<evidence type="ECO:0000313" key="3">
    <source>
        <dbReference type="Proteomes" id="UP000799753"/>
    </source>
</evidence>
<dbReference type="PANTHER" id="PTHR28029">
    <property type="entry name" value="PROTEIN ILM1"/>
    <property type="match status" value="1"/>
</dbReference>
<accession>A0A6A6SC75</accession>
<keyword evidence="1" id="KW-0472">Membrane</keyword>
<dbReference type="AlphaFoldDB" id="A0A6A6SC75"/>
<dbReference type="OrthoDB" id="5299849at2759"/>
<dbReference type="Proteomes" id="UP000799753">
    <property type="component" value="Unassembled WGS sequence"/>
</dbReference>
<keyword evidence="1" id="KW-1133">Transmembrane helix</keyword>
<keyword evidence="3" id="KW-1185">Reference proteome</keyword>
<evidence type="ECO:0000256" key="1">
    <source>
        <dbReference type="SAM" id="Phobius"/>
    </source>
</evidence>
<dbReference type="EMBL" id="MU006777">
    <property type="protein sequence ID" value="KAF2645435.1"/>
    <property type="molecule type" value="Genomic_DNA"/>
</dbReference>
<dbReference type="InterPro" id="IPR018815">
    <property type="entry name" value="Incr_loss_mito_DNA_1"/>
</dbReference>
<dbReference type="PANTHER" id="PTHR28029:SF1">
    <property type="entry name" value="PROTEIN ILM1"/>
    <property type="match status" value="1"/>
</dbReference>
<keyword evidence="1" id="KW-0812">Transmembrane</keyword>
<evidence type="ECO:0008006" key="4">
    <source>
        <dbReference type="Google" id="ProtNLM"/>
    </source>
</evidence>
<proteinExistence type="predicted"/>
<name>A0A6A6SC75_9PLEO</name>
<evidence type="ECO:0000313" key="2">
    <source>
        <dbReference type="EMBL" id="KAF2645435.1"/>
    </source>
</evidence>
<feature type="transmembrane region" description="Helical" evidence="1">
    <location>
        <begin position="92"/>
        <end position="109"/>
    </location>
</feature>
<dbReference type="Pfam" id="PF10311">
    <property type="entry name" value="Ilm1"/>
    <property type="match status" value="1"/>
</dbReference>
<feature type="transmembrane region" description="Helical" evidence="1">
    <location>
        <begin position="56"/>
        <end position="80"/>
    </location>
</feature>
<protein>
    <recommendedName>
        <fullName evidence="4">Increased loss of mitochondrial DNA protein 1</fullName>
    </recommendedName>
</protein>
<feature type="transmembrane region" description="Helical" evidence="1">
    <location>
        <begin position="129"/>
        <end position="150"/>
    </location>
</feature>
<gene>
    <name evidence="2" type="ORF">P280DRAFT_389968</name>
</gene>